<dbReference type="RefSeq" id="WP_106288965.1">
    <property type="nucleotide sequence ID" value="NZ_CAWNTC010000053.1"/>
</dbReference>
<reference evidence="1 2" key="2">
    <citation type="submission" date="2018-03" db="EMBL/GenBank/DDBJ databases">
        <title>The ancient ancestry and fast evolution of plastids.</title>
        <authorList>
            <person name="Moore K.R."/>
            <person name="Magnabosco C."/>
            <person name="Momper L."/>
            <person name="Gold D.A."/>
            <person name="Bosak T."/>
            <person name="Fournier G.P."/>
        </authorList>
    </citation>
    <scope>NUCLEOTIDE SEQUENCE [LARGE SCALE GENOMIC DNA]</scope>
    <source>
        <strain evidence="1 2">CCAP 1448/3</strain>
    </source>
</reference>
<reference evidence="1 2" key="1">
    <citation type="submission" date="2018-02" db="EMBL/GenBank/DDBJ databases">
        <authorList>
            <person name="Cohen D.B."/>
            <person name="Kent A.D."/>
        </authorList>
    </citation>
    <scope>NUCLEOTIDE SEQUENCE [LARGE SCALE GENOMIC DNA]</scope>
    <source>
        <strain evidence="1 2">CCAP 1448/3</strain>
    </source>
</reference>
<organism evidence="1 2">
    <name type="scientific">Merismopedia glauca CCAP 1448/3</name>
    <dbReference type="NCBI Taxonomy" id="1296344"/>
    <lineage>
        <taxon>Bacteria</taxon>
        <taxon>Bacillati</taxon>
        <taxon>Cyanobacteriota</taxon>
        <taxon>Cyanophyceae</taxon>
        <taxon>Synechococcales</taxon>
        <taxon>Merismopediaceae</taxon>
        <taxon>Merismopedia</taxon>
    </lineage>
</organism>
<evidence type="ECO:0000313" key="2">
    <source>
        <dbReference type="Proteomes" id="UP000238762"/>
    </source>
</evidence>
<dbReference type="Pfam" id="PF21826">
    <property type="entry name" value="DUF6887"/>
    <property type="match status" value="1"/>
</dbReference>
<keyword evidence="2" id="KW-1185">Reference proteome</keyword>
<dbReference type="Proteomes" id="UP000238762">
    <property type="component" value="Unassembled WGS sequence"/>
</dbReference>
<evidence type="ECO:0000313" key="1">
    <source>
        <dbReference type="EMBL" id="PSB02578.1"/>
    </source>
</evidence>
<dbReference type="AlphaFoldDB" id="A0A2T1C318"/>
<gene>
    <name evidence="1" type="ORF">C7B64_12375</name>
</gene>
<proteinExistence type="predicted"/>
<dbReference type="InterPro" id="IPR054053">
    <property type="entry name" value="DUF6887"/>
</dbReference>
<dbReference type="OrthoDB" id="428513at2"/>
<sequence length="64" mass="7559">MFNLKEMSNAELKQYLATHRNDDDAFSEALQELMSRSRDRVRYPANLPLEEMEKLIAEKLNQSK</sequence>
<accession>A0A2T1C318</accession>
<name>A0A2T1C318_9CYAN</name>
<dbReference type="EMBL" id="PVWJ01000055">
    <property type="protein sequence ID" value="PSB02578.1"/>
    <property type="molecule type" value="Genomic_DNA"/>
</dbReference>
<comment type="caution">
    <text evidence="1">The sequence shown here is derived from an EMBL/GenBank/DDBJ whole genome shotgun (WGS) entry which is preliminary data.</text>
</comment>
<protein>
    <submittedName>
        <fullName evidence="1">Uncharacterized protein</fullName>
    </submittedName>
</protein>